<dbReference type="RefSeq" id="WP_272103659.1">
    <property type="nucleotide sequence ID" value="NZ_JAQNDK010000006.1"/>
</dbReference>
<dbReference type="Proteomes" id="UP001217485">
    <property type="component" value="Unassembled WGS sequence"/>
</dbReference>
<dbReference type="EMBL" id="JAQNDK010000006">
    <property type="protein sequence ID" value="MDC0685400.1"/>
    <property type="molecule type" value="Genomic_DNA"/>
</dbReference>
<name>A0ABT5CG55_9BACT</name>
<organism evidence="3 4">
    <name type="scientific">Sorangium atrum</name>
    <dbReference type="NCBI Taxonomy" id="2995308"/>
    <lineage>
        <taxon>Bacteria</taxon>
        <taxon>Pseudomonadati</taxon>
        <taxon>Myxococcota</taxon>
        <taxon>Polyangia</taxon>
        <taxon>Polyangiales</taxon>
        <taxon>Polyangiaceae</taxon>
        <taxon>Sorangium</taxon>
    </lineage>
</organism>
<reference evidence="3 4" key="1">
    <citation type="submission" date="2023-01" db="EMBL/GenBank/DDBJ databases">
        <title>Minimal conservation of predation-associated metabolite biosynthetic gene clusters underscores biosynthetic potential of Myxococcota including descriptions for ten novel species: Archangium lansinium sp. nov., Myxococcus landrumus sp. nov., Nannocystis bai.</title>
        <authorList>
            <person name="Ahearne A."/>
            <person name="Stevens C."/>
            <person name="Dowd S."/>
        </authorList>
    </citation>
    <scope>NUCLEOTIDE SEQUENCE [LARGE SCALE GENOMIC DNA]</scope>
    <source>
        <strain evidence="3 4">WIWO2</strain>
    </source>
</reference>
<evidence type="ECO:0000259" key="2">
    <source>
        <dbReference type="Pfam" id="PF08448"/>
    </source>
</evidence>
<sequence>MRSGARGVSPPAGALLAPRNDALLRTSIYEHIAPETREAARSCVERVVRSGAPDSFECTIPSEYGQAARYEARVSPILRGGRVTTLLMICADVTERRATEASRADLPLLSAGDDVAP</sequence>
<gene>
    <name evidence="3" type="ORF">POL72_47275</name>
</gene>
<proteinExistence type="predicted"/>
<dbReference type="InterPro" id="IPR000014">
    <property type="entry name" value="PAS"/>
</dbReference>
<keyword evidence="4" id="KW-1185">Reference proteome</keyword>
<evidence type="ECO:0000256" key="1">
    <source>
        <dbReference type="SAM" id="MobiDB-lite"/>
    </source>
</evidence>
<accession>A0ABT5CG55</accession>
<dbReference type="Gene3D" id="3.30.450.20">
    <property type="entry name" value="PAS domain"/>
    <property type="match status" value="1"/>
</dbReference>
<comment type="caution">
    <text evidence="3">The sequence shown here is derived from an EMBL/GenBank/DDBJ whole genome shotgun (WGS) entry which is preliminary data.</text>
</comment>
<dbReference type="Pfam" id="PF08448">
    <property type="entry name" value="PAS_4"/>
    <property type="match status" value="1"/>
</dbReference>
<evidence type="ECO:0000313" key="3">
    <source>
        <dbReference type="EMBL" id="MDC0685400.1"/>
    </source>
</evidence>
<dbReference type="InterPro" id="IPR013656">
    <property type="entry name" value="PAS_4"/>
</dbReference>
<dbReference type="InterPro" id="IPR035965">
    <property type="entry name" value="PAS-like_dom_sf"/>
</dbReference>
<dbReference type="NCBIfam" id="TIGR00229">
    <property type="entry name" value="sensory_box"/>
    <property type="match status" value="1"/>
</dbReference>
<feature type="region of interest" description="Disordered" evidence="1">
    <location>
        <begin position="97"/>
        <end position="117"/>
    </location>
</feature>
<feature type="domain" description="PAS fold-4" evidence="2">
    <location>
        <begin position="15"/>
        <end position="98"/>
    </location>
</feature>
<protein>
    <submittedName>
        <fullName evidence="3">PAS domain S-box protein</fullName>
    </submittedName>
</protein>
<evidence type="ECO:0000313" key="4">
    <source>
        <dbReference type="Proteomes" id="UP001217485"/>
    </source>
</evidence>
<dbReference type="SUPFAM" id="SSF55785">
    <property type="entry name" value="PYP-like sensor domain (PAS domain)"/>
    <property type="match status" value="1"/>
</dbReference>